<protein>
    <recommendedName>
        <fullName evidence="1">Retrotransposon Copia-like N-terminal domain-containing protein</fullName>
    </recommendedName>
</protein>
<accession>A0A803KPU4</accession>
<dbReference type="AlphaFoldDB" id="A0A803KPU4"/>
<feature type="domain" description="Retrotransposon Copia-like N-terminal" evidence="1">
    <location>
        <begin position="27"/>
        <end position="73"/>
    </location>
</feature>
<keyword evidence="3" id="KW-1185">Reference proteome</keyword>
<evidence type="ECO:0000259" key="1">
    <source>
        <dbReference type="Pfam" id="PF14244"/>
    </source>
</evidence>
<dbReference type="EnsemblPlants" id="AUR62001050-RA">
    <property type="protein sequence ID" value="AUR62001050-RA:cds"/>
    <property type="gene ID" value="AUR62001050"/>
</dbReference>
<organism evidence="2 3">
    <name type="scientific">Chenopodium quinoa</name>
    <name type="common">Quinoa</name>
    <dbReference type="NCBI Taxonomy" id="63459"/>
    <lineage>
        <taxon>Eukaryota</taxon>
        <taxon>Viridiplantae</taxon>
        <taxon>Streptophyta</taxon>
        <taxon>Embryophyta</taxon>
        <taxon>Tracheophyta</taxon>
        <taxon>Spermatophyta</taxon>
        <taxon>Magnoliopsida</taxon>
        <taxon>eudicotyledons</taxon>
        <taxon>Gunneridae</taxon>
        <taxon>Pentapetalae</taxon>
        <taxon>Caryophyllales</taxon>
        <taxon>Chenopodiaceae</taxon>
        <taxon>Chenopodioideae</taxon>
        <taxon>Atripliceae</taxon>
        <taxon>Chenopodium</taxon>
    </lineage>
</organism>
<dbReference type="Pfam" id="PF14244">
    <property type="entry name" value="Retrotran_gag_3"/>
    <property type="match status" value="1"/>
</dbReference>
<sequence>MASGNVNGGDIGGIHGGNNDDPYFISNSDNPNSSLVPVVFTGVNYMRWRWNVLRALGEKNKIGFVDGSIPEPAVNDSLFPKWKRCDYMVMSWLLSSMSADIANDFAYVESAAELWSEIKERFGQLNGPLIYQLKKEINNLKQDNLSILAYYGKMKRLWDEMQSLRCFPTCSCGALAGCSCEFLKKLQDLESEEKLMQFLLGLNGGYDNAITNILTQDPLPSINRAYSIARQIEKQKEYNAVKANKSVGSRMVANVAAKDGMVDSPFDQGNTGDSINSVVVASICITSYALHCGSVKVLNKNLWIVDSGATDHMVFDESILVNKVVLDKSVKVGLPDGSVKYVNIIGTSGVGVVFDTGGCKFQDLTSEKLLAVGQKCGGLCYFSVDHPQVDISFKHSYLA</sequence>
<reference evidence="2" key="2">
    <citation type="submission" date="2021-03" db="UniProtKB">
        <authorList>
            <consortium name="EnsemblPlants"/>
        </authorList>
    </citation>
    <scope>IDENTIFICATION</scope>
</reference>
<reference evidence="2" key="1">
    <citation type="journal article" date="2017" name="Nature">
        <title>The genome of Chenopodium quinoa.</title>
        <authorList>
            <person name="Jarvis D.E."/>
            <person name="Ho Y.S."/>
            <person name="Lightfoot D.J."/>
            <person name="Schmoeckel S.M."/>
            <person name="Li B."/>
            <person name="Borm T.J.A."/>
            <person name="Ohyanagi H."/>
            <person name="Mineta K."/>
            <person name="Michell C.T."/>
            <person name="Saber N."/>
            <person name="Kharbatia N.M."/>
            <person name="Rupper R.R."/>
            <person name="Sharp A.R."/>
            <person name="Dally N."/>
            <person name="Boughton B.A."/>
            <person name="Woo Y.H."/>
            <person name="Gao G."/>
            <person name="Schijlen E.G.W.M."/>
            <person name="Guo X."/>
            <person name="Momin A.A."/>
            <person name="Negrao S."/>
            <person name="Al-Babili S."/>
            <person name="Gehring C."/>
            <person name="Roessner U."/>
            <person name="Jung C."/>
            <person name="Murphy K."/>
            <person name="Arold S.T."/>
            <person name="Gojobori T."/>
            <person name="van der Linden C.G."/>
            <person name="van Loo E.N."/>
            <person name="Jellen E.N."/>
            <person name="Maughan P.J."/>
            <person name="Tester M."/>
        </authorList>
    </citation>
    <scope>NUCLEOTIDE SEQUENCE [LARGE SCALE GENOMIC DNA]</scope>
    <source>
        <strain evidence="2">cv. PI 614886</strain>
    </source>
</reference>
<dbReference type="PANTHER" id="PTHR37610">
    <property type="entry name" value="CCHC-TYPE DOMAIN-CONTAINING PROTEIN"/>
    <property type="match status" value="1"/>
</dbReference>
<evidence type="ECO:0000313" key="3">
    <source>
        <dbReference type="Proteomes" id="UP000596660"/>
    </source>
</evidence>
<evidence type="ECO:0000313" key="2">
    <source>
        <dbReference type="EnsemblPlants" id="AUR62001050-RA:cds"/>
    </source>
</evidence>
<dbReference type="InterPro" id="IPR029472">
    <property type="entry name" value="Copia-like_N"/>
</dbReference>
<dbReference type="Gramene" id="AUR62001050-RA">
    <property type="protein sequence ID" value="AUR62001050-RA:cds"/>
    <property type="gene ID" value="AUR62001050"/>
</dbReference>
<dbReference type="PANTHER" id="PTHR37610:SF40">
    <property type="entry name" value="OS01G0909600 PROTEIN"/>
    <property type="match status" value="1"/>
</dbReference>
<name>A0A803KPU4_CHEQI</name>
<dbReference type="Proteomes" id="UP000596660">
    <property type="component" value="Unplaced"/>
</dbReference>
<proteinExistence type="predicted"/>